<dbReference type="Pfam" id="PF02719">
    <property type="entry name" value="Polysacc_synt_2"/>
    <property type="match status" value="1"/>
</dbReference>
<dbReference type="RefSeq" id="WP_338617465.1">
    <property type="nucleotide sequence ID" value="NZ_AP028127.1"/>
</dbReference>
<dbReference type="InterPro" id="IPR003869">
    <property type="entry name" value="Polysac_CapD-like"/>
</dbReference>
<feature type="transmembrane region" description="Helical" evidence="2">
    <location>
        <begin position="118"/>
        <end position="139"/>
    </location>
</feature>
<dbReference type="Proteomes" id="UP001432099">
    <property type="component" value="Chromosome"/>
</dbReference>
<evidence type="ECO:0000313" key="5">
    <source>
        <dbReference type="Proteomes" id="UP001432099"/>
    </source>
</evidence>
<dbReference type="CDD" id="cd05237">
    <property type="entry name" value="UDP_invert_4-6DH_SDR_e"/>
    <property type="match status" value="1"/>
</dbReference>
<feature type="domain" description="Polysaccharide biosynthesis protein CapD-like" evidence="3">
    <location>
        <begin position="300"/>
        <end position="582"/>
    </location>
</feature>
<feature type="transmembrane region" description="Helical" evidence="2">
    <location>
        <begin position="48"/>
        <end position="71"/>
    </location>
</feature>
<dbReference type="PANTHER" id="PTHR43318">
    <property type="entry name" value="UDP-N-ACETYLGLUCOSAMINE 4,6-DEHYDRATASE"/>
    <property type="match status" value="1"/>
</dbReference>
<evidence type="ECO:0000256" key="2">
    <source>
        <dbReference type="SAM" id="Phobius"/>
    </source>
</evidence>
<reference evidence="4" key="1">
    <citation type="journal article" date="2024" name="Int. J. Syst. Evol. Microbiol.">
        <title>Turicibacter faecis sp. nov., isolated from faeces of heart failure mouse model.</title>
        <authorList>
            <person name="Imamura Y."/>
            <person name="Motooka D."/>
            <person name="Nakajima Y."/>
            <person name="Ito S."/>
            <person name="Kitakaze M."/>
            <person name="Iida T."/>
            <person name="Nakamura S."/>
        </authorList>
    </citation>
    <scope>NUCLEOTIDE SEQUENCE</scope>
    <source>
        <strain evidence="4">TC023</strain>
    </source>
</reference>
<protein>
    <submittedName>
        <fullName evidence="4">Nucleoside-diphosphate sugar epimerase</fullName>
    </submittedName>
</protein>
<name>A0ABN6ZDD7_9FIRM</name>
<accession>A0ABN6ZDD7</accession>
<dbReference type="SUPFAM" id="SSF51735">
    <property type="entry name" value="NAD(P)-binding Rossmann-fold domains"/>
    <property type="match status" value="2"/>
</dbReference>
<keyword evidence="2" id="KW-1133">Transmembrane helix</keyword>
<evidence type="ECO:0000259" key="3">
    <source>
        <dbReference type="Pfam" id="PF02719"/>
    </source>
</evidence>
<evidence type="ECO:0000256" key="1">
    <source>
        <dbReference type="ARBA" id="ARBA00007430"/>
    </source>
</evidence>
<keyword evidence="2" id="KW-0472">Membrane</keyword>
<dbReference type="EMBL" id="AP028127">
    <property type="protein sequence ID" value="BEH91611.1"/>
    <property type="molecule type" value="Genomic_DNA"/>
</dbReference>
<gene>
    <name evidence="4" type="ORF">T23_17130</name>
</gene>
<dbReference type="InterPro" id="IPR051203">
    <property type="entry name" value="Polysaccharide_Synthase-Rel"/>
</dbReference>
<feature type="transmembrane region" description="Helical" evidence="2">
    <location>
        <begin position="91"/>
        <end position="112"/>
    </location>
</feature>
<sequence length="651" mass="72852">MGEYISKIPGIKKRGLKRVILVVMDFVLISICYFLAIIFRYYMAGQEVSYIFEIMNVIRGMSLLGIITLILCQWIMKQYQSIWKLAGLEDFTLGTLSFIMGTGINLMTSFLLPVRIPLLVTILAGILAMIACNGARIMWRCLRYYIITQQVFEEGDIQRTLIYGAGMGGSLVANEYRRNPQFGKKIIGFVDDNPEKSGTCIGKIPVFGTGDELEQVLMKYDIDELIIAISQMNKSDLKAITLKAKRLNVAVKTMPGLFELIDGKFNVGMIRDVSVEELLARDSIQLDYEGISDYLEQQVVMVTGGGGSIGSELCRQIAKFHPTQLIIVDIYENNAYDLQNELRRQYPHLNLVTLIASVRERDRLKEIYETYRPDVVFHAAAHKHVPLMEDSPAEAIKNNVVGTLHTAELASEYGVKRFVLISTDKAVNPTNVMGATKRLCEMIIQSLNPTSQTDFVAVRFGNVLGSNGSVVPLFKKQIAKGGPVTLTHKEIVRYFMTIPEAAQLVLQAGGFAQGGEIFVLDMGKPVKIYDLAENLIKLSGYEPHTEIEIQVTGLRPGEKLYEELLMDEEGLTKTDHKKIFIGKPGDFELCTVKKQINELIVATTKGSTELKAKLKEVVPTYREPEHHKINVQLAQSNEEVMNRGIKCATTN</sequence>
<organism evidence="4 5">
    <name type="scientific">Turicibacter faecis</name>
    <dbReference type="NCBI Taxonomy" id="2963365"/>
    <lineage>
        <taxon>Bacteria</taxon>
        <taxon>Bacillati</taxon>
        <taxon>Bacillota</taxon>
        <taxon>Erysipelotrichia</taxon>
        <taxon>Erysipelotrichales</taxon>
        <taxon>Turicibacteraceae</taxon>
        <taxon>Turicibacter</taxon>
    </lineage>
</organism>
<dbReference type="PANTHER" id="PTHR43318:SF1">
    <property type="entry name" value="POLYSACCHARIDE BIOSYNTHESIS PROTEIN EPSC-RELATED"/>
    <property type="match status" value="1"/>
</dbReference>
<feature type="transmembrane region" description="Helical" evidence="2">
    <location>
        <begin position="20"/>
        <end position="42"/>
    </location>
</feature>
<dbReference type="Gene3D" id="3.40.50.720">
    <property type="entry name" value="NAD(P)-binding Rossmann-like Domain"/>
    <property type="match status" value="2"/>
</dbReference>
<dbReference type="Pfam" id="PF13727">
    <property type="entry name" value="CoA_binding_3"/>
    <property type="match status" value="1"/>
</dbReference>
<keyword evidence="5" id="KW-1185">Reference proteome</keyword>
<evidence type="ECO:0000313" key="4">
    <source>
        <dbReference type="EMBL" id="BEH91611.1"/>
    </source>
</evidence>
<keyword evidence="2" id="KW-0812">Transmembrane</keyword>
<comment type="similarity">
    <text evidence="1">Belongs to the polysaccharide synthase family.</text>
</comment>
<dbReference type="InterPro" id="IPR036291">
    <property type="entry name" value="NAD(P)-bd_dom_sf"/>
</dbReference>
<proteinExistence type="inferred from homology"/>